<dbReference type="EMBL" id="JAHLQL010000011">
    <property type="protein sequence ID" value="MBU5593433.1"/>
    <property type="molecule type" value="Genomic_DNA"/>
</dbReference>
<accession>A0ABS6F589</accession>
<comment type="caution">
    <text evidence="2">The sequence shown here is derived from an EMBL/GenBank/DDBJ whole genome shotgun (WGS) entry which is preliminary data.</text>
</comment>
<reference evidence="2 3" key="1">
    <citation type="submission" date="2021-06" db="EMBL/GenBank/DDBJ databases">
        <authorList>
            <person name="Sun Q."/>
            <person name="Li D."/>
        </authorList>
    </citation>
    <scope>NUCLEOTIDE SEQUENCE [LARGE SCALE GENOMIC DNA]</scope>
    <source>
        <strain evidence="2 3">MSJ-4</strain>
    </source>
</reference>
<name>A0ABS6F589_9CLOT</name>
<evidence type="ECO:0000313" key="3">
    <source>
        <dbReference type="Proteomes" id="UP000736583"/>
    </source>
</evidence>
<sequence length="263" mass="29677">MKSKFITSMICVVTAVSLVSIPKVQAKAIDCNNSEQIQYSITSSENVQQSKIHIEEIEESSANAEIKNAPRSVRGILSAPMSRNFDNIIEFFEDNKDIFRISDPKNQLELLRDSNDVFRLSQVVNGITTDNTYIVVFNDNNQIKSVHGYFDNSLYQADSEANVEPTITERQALQIAKADVISSILRSDKVPKEEKGYMISRINDIALSHANITLYICKYTGYDEELQGKYLKTYKVENLGLADLYISVTSGEIVRRAPKIIFN</sequence>
<protein>
    <submittedName>
        <fullName evidence="2">Uncharacterized protein</fullName>
    </submittedName>
</protein>
<gene>
    <name evidence="2" type="ORF">KQI89_16960</name>
</gene>
<proteinExistence type="predicted"/>
<feature type="chain" id="PRO_5045920539" evidence="1">
    <location>
        <begin position="27"/>
        <end position="263"/>
    </location>
</feature>
<feature type="signal peptide" evidence="1">
    <location>
        <begin position="1"/>
        <end position="26"/>
    </location>
</feature>
<evidence type="ECO:0000256" key="1">
    <source>
        <dbReference type="SAM" id="SignalP"/>
    </source>
</evidence>
<evidence type="ECO:0000313" key="2">
    <source>
        <dbReference type="EMBL" id="MBU5593433.1"/>
    </source>
</evidence>
<keyword evidence="3" id="KW-1185">Reference proteome</keyword>
<dbReference type="RefSeq" id="WP_216458086.1">
    <property type="nucleotide sequence ID" value="NZ_JAHLQL010000011.1"/>
</dbReference>
<organism evidence="2 3">
    <name type="scientific">Clostridium simiarum</name>
    <dbReference type="NCBI Taxonomy" id="2841506"/>
    <lineage>
        <taxon>Bacteria</taxon>
        <taxon>Bacillati</taxon>
        <taxon>Bacillota</taxon>
        <taxon>Clostridia</taxon>
        <taxon>Eubacteriales</taxon>
        <taxon>Clostridiaceae</taxon>
        <taxon>Clostridium</taxon>
    </lineage>
</organism>
<keyword evidence="1" id="KW-0732">Signal</keyword>
<dbReference type="Proteomes" id="UP000736583">
    <property type="component" value="Unassembled WGS sequence"/>
</dbReference>